<organism evidence="2 3">
    <name type="scientific">Rhizobium meliloti</name>
    <name type="common">Ensifer meliloti</name>
    <name type="synonym">Sinorhizobium meliloti</name>
    <dbReference type="NCBI Taxonomy" id="382"/>
    <lineage>
        <taxon>Bacteria</taxon>
        <taxon>Pseudomonadati</taxon>
        <taxon>Pseudomonadota</taxon>
        <taxon>Alphaproteobacteria</taxon>
        <taxon>Hyphomicrobiales</taxon>
        <taxon>Rhizobiaceae</taxon>
        <taxon>Sinorhizobium/Ensifer group</taxon>
        <taxon>Sinorhizobium</taxon>
    </lineage>
</organism>
<accession>A0A2J0Z0G3</accession>
<comment type="caution">
    <text evidence="2">The sequence shown here is derived from an EMBL/GenBank/DDBJ whole genome shotgun (WGS) entry which is preliminary data.</text>
</comment>
<evidence type="ECO:0000313" key="2">
    <source>
        <dbReference type="EMBL" id="PJR13977.1"/>
    </source>
</evidence>
<dbReference type="PANTHER" id="PTHR36251">
    <property type="entry name" value="FELS-1 PROPHAGE HOST SPECIFICITY PROTEIN-RELATED"/>
    <property type="match status" value="1"/>
</dbReference>
<protein>
    <submittedName>
        <fullName evidence="2">Phage tail protein</fullName>
    </submittedName>
</protein>
<keyword evidence="1" id="KW-0732">Signal</keyword>
<feature type="signal peptide" evidence="1">
    <location>
        <begin position="1"/>
        <end position="22"/>
    </location>
</feature>
<feature type="chain" id="PRO_5014468420" evidence="1">
    <location>
        <begin position="23"/>
        <end position="915"/>
    </location>
</feature>
<proteinExistence type="predicted"/>
<sequence length="915" mass="99506">MAIFTSIATAIAGALFGGSALAASLIGGALAFGAKLAIGKLSQQKQQKRKYTAVQGEIQFGGDVPVGTLYGVGKTKGQRTFYAKWGSGNKWNAEVFVLANGWCDGLEPYVYIYGEKKALVSRPVIGNEVANYHIEGFVNGSGDPVLTIRFYDGRPGQLVDQKLVDVTAGLGNKWKSTSVNAGICYVVVERIYSDKLFGSKGRPELEFVLRGLREYDPRKDSTVSGGSGTQRLNTPSTWVHTKNPAVHRLNYQLGLRALVSGRTLIGEGKSLGQIDLATYFVAMNVCDTLRSNGKKTYECSLFVSGDDDHTEVLKQFDDAMAGYGLNRRGLSGVIPGAPQIPVKDLTVADIPIDRAKDVQFRPSAFERFNHLSGQFTSIESMWNPESLKPVYVNADIAADGRNRQTSIDFLQVTDPDIAQYLLNIRYRQNRMGGKATVPVSRRFGLAVQEGEWITWRGKSWLISEWRADERLRITLVLSETSAAIYDDAGIQPGPIVIPPTPPINPSLLSTVQNFNVAVGMINGAQGYDTPALVFTWTPPDDPTITAVRFVYQIEGTTELFEDQCTSPEDGLFRTTKNVVSGKVYNARATITTVPDRLRTFTPWITTAQATGLQTLLTGLQQLQDDALNRFKELQQEMDEFFRPRLVELLDAFSLEGAVGQIERQQIVASIGDALAQITEERRVRVSENEATAQFLRFLQSSLGTTNARLIIEETTRATADSALSSQITQLTAETGNNAAAIQTEATARANADSALSTQITSLDAEVGDNLARLIQEETARADGDSANATSINGVSADFNGRFAQGLVKFEAVAAPTGVDARFSVLLRGGTSQSFKVSGFYVELYTEGGVQKSRMAVQADQFLVTSGNSRHYPLVYENGVLKLAVADIGTVNSGLLQSLNGKMKINLNNGTIEIFS</sequence>
<reference evidence="2 3" key="1">
    <citation type="submission" date="2017-06" db="EMBL/GenBank/DDBJ databases">
        <title>Ensifer strains isolated from leguminous trees and herbs display diverse denitrification phenotypes with some acting as strong N2O sinks.</title>
        <authorList>
            <person name="Woliy K."/>
            <person name="Mania D."/>
            <person name="Bakken L.R."/>
            <person name="Frostegard A."/>
        </authorList>
    </citation>
    <scope>NUCLEOTIDE SEQUENCE [LARGE SCALE GENOMIC DNA]</scope>
    <source>
        <strain evidence="2 3">AC50a</strain>
    </source>
</reference>
<dbReference type="Proteomes" id="UP000231987">
    <property type="component" value="Unassembled WGS sequence"/>
</dbReference>
<dbReference type="AlphaFoldDB" id="A0A2J0Z0G3"/>
<dbReference type="RefSeq" id="WP_100673033.1">
    <property type="nucleotide sequence ID" value="NZ_NJGD01000008.1"/>
</dbReference>
<dbReference type="EMBL" id="NJGD01000008">
    <property type="protein sequence ID" value="PJR13977.1"/>
    <property type="molecule type" value="Genomic_DNA"/>
</dbReference>
<evidence type="ECO:0000313" key="3">
    <source>
        <dbReference type="Proteomes" id="UP000231987"/>
    </source>
</evidence>
<gene>
    <name evidence="2" type="ORF">CEJ86_19755</name>
</gene>
<name>A0A2J0Z0G3_RHIML</name>
<dbReference type="PANTHER" id="PTHR36251:SF2">
    <property type="entry name" value="GIFSY-2 PROPHAGE HOST SPECIFICITY PROTEIN J, PHAGE LAMBDA"/>
    <property type="match status" value="1"/>
</dbReference>
<dbReference type="InterPro" id="IPR053171">
    <property type="entry name" value="Viral_Tip_Attach_Protein"/>
</dbReference>
<evidence type="ECO:0000256" key="1">
    <source>
        <dbReference type="SAM" id="SignalP"/>
    </source>
</evidence>